<evidence type="ECO:0000256" key="1">
    <source>
        <dbReference type="SAM" id="Phobius"/>
    </source>
</evidence>
<proteinExistence type="predicted"/>
<feature type="transmembrane region" description="Helical" evidence="1">
    <location>
        <begin position="325"/>
        <end position="350"/>
    </location>
</feature>
<name>A0A8B6F633_MYTGA</name>
<protein>
    <submittedName>
        <fullName evidence="2">Uncharacterized protein</fullName>
    </submittedName>
</protein>
<reference evidence="2" key="1">
    <citation type="submission" date="2018-11" db="EMBL/GenBank/DDBJ databases">
        <authorList>
            <person name="Alioto T."/>
            <person name="Alioto T."/>
        </authorList>
    </citation>
    <scope>NUCLEOTIDE SEQUENCE</scope>
</reference>
<evidence type="ECO:0000313" key="3">
    <source>
        <dbReference type="Proteomes" id="UP000596742"/>
    </source>
</evidence>
<keyword evidence="1" id="KW-1133">Transmembrane helix</keyword>
<accession>A0A8B6F633</accession>
<evidence type="ECO:0000313" key="2">
    <source>
        <dbReference type="EMBL" id="VDI45306.1"/>
    </source>
</evidence>
<organism evidence="2 3">
    <name type="scientific">Mytilus galloprovincialis</name>
    <name type="common">Mediterranean mussel</name>
    <dbReference type="NCBI Taxonomy" id="29158"/>
    <lineage>
        <taxon>Eukaryota</taxon>
        <taxon>Metazoa</taxon>
        <taxon>Spiralia</taxon>
        <taxon>Lophotrochozoa</taxon>
        <taxon>Mollusca</taxon>
        <taxon>Bivalvia</taxon>
        <taxon>Autobranchia</taxon>
        <taxon>Pteriomorphia</taxon>
        <taxon>Mytilida</taxon>
        <taxon>Mytiloidea</taxon>
        <taxon>Mytilidae</taxon>
        <taxon>Mytilinae</taxon>
        <taxon>Mytilus</taxon>
    </lineage>
</organism>
<dbReference type="Proteomes" id="UP000596742">
    <property type="component" value="Unassembled WGS sequence"/>
</dbReference>
<sequence length="388" mass="44054">MTGYRNNNLPLVACVLKTSILQTSSNGPEMEVKVIMSRIIDFSLFICLTIFVSNVSLLNDTNVYLYQLLNITDTNRTERGVLSHVGKLSTVSDRNVSNGESFYASNTTENIFKTDDSDTERNTDYVKEPLKDLDKFDMFRDKNKSTNNIGRTNTETPVHTMASLSLSDSESRTETTIQTEGNNQMNYTVPLGTDTRINRSKEHFIVNQTDLMTTIKNFLKSNFTSVRTYTESTEQKRNSSEFTTLSEEHYQNVTKVITINKEDTTLNLSQMGTTIHEERHPTATMKYSVHQSPIRVQHHHPMHHLSLVPIEDGPFGSLIWKDKKYLISVLIPIVIGIVGAACIIGMTYTARYCQKYEAKIRDIRSTMIEQTSTNNDQIVLLTDSSDEL</sequence>
<dbReference type="OrthoDB" id="9904542at2759"/>
<keyword evidence="1" id="KW-0812">Transmembrane</keyword>
<dbReference type="AlphaFoldDB" id="A0A8B6F633"/>
<gene>
    <name evidence="2" type="ORF">MGAL_10B061586</name>
</gene>
<keyword evidence="3" id="KW-1185">Reference proteome</keyword>
<keyword evidence="1" id="KW-0472">Membrane</keyword>
<dbReference type="EMBL" id="UYJE01006360">
    <property type="protein sequence ID" value="VDI45306.1"/>
    <property type="molecule type" value="Genomic_DNA"/>
</dbReference>
<comment type="caution">
    <text evidence="2">The sequence shown here is derived from an EMBL/GenBank/DDBJ whole genome shotgun (WGS) entry which is preliminary data.</text>
</comment>